<protein>
    <submittedName>
        <fullName evidence="1">Uncharacterized protein</fullName>
    </submittedName>
</protein>
<accession>W3V509</accession>
<dbReference type="AlphaFoldDB" id="W3V509"/>
<name>W3V509_9GAMM</name>
<gene>
    <name evidence="1" type="ORF">PTE_02834</name>
</gene>
<evidence type="ECO:0000313" key="2">
    <source>
        <dbReference type="Proteomes" id="UP000018957"/>
    </source>
</evidence>
<dbReference type="Proteomes" id="UP000018957">
    <property type="component" value="Unassembled WGS sequence"/>
</dbReference>
<organism evidence="1 2">
    <name type="scientific">Photorhabdus khanii NC19</name>
    <dbReference type="NCBI Taxonomy" id="1004151"/>
    <lineage>
        <taxon>Bacteria</taxon>
        <taxon>Pseudomonadati</taxon>
        <taxon>Pseudomonadota</taxon>
        <taxon>Gammaproteobacteria</taxon>
        <taxon>Enterobacterales</taxon>
        <taxon>Morganellaceae</taxon>
        <taxon>Photorhabdus</taxon>
    </lineage>
</organism>
<proteinExistence type="predicted"/>
<evidence type="ECO:0000313" key="1">
    <source>
        <dbReference type="EMBL" id="ETS30888.1"/>
    </source>
</evidence>
<reference evidence="1 2" key="1">
    <citation type="submission" date="2013-11" db="EMBL/GenBank/DDBJ databases">
        <title>Elucidation of the Photorhabdus temperata genome and generation of transposon mutant library to identify motility mutants.</title>
        <authorList>
            <person name="Hurst S.G.IV."/>
            <person name="Micheals B."/>
            <person name="Abebe-Akele F."/>
            <person name="Rowedder H."/>
            <person name="Bullock H."/>
            <person name="Jackobeck R."/>
            <person name="Janicki E."/>
            <person name="Tisa L.S."/>
        </authorList>
    </citation>
    <scope>NUCLEOTIDE SEQUENCE [LARGE SCALE GENOMIC DNA]</scope>
    <source>
        <strain evidence="1 2">NC19</strain>
    </source>
</reference>
<sequence>MKPSVILELKRNAVRKLLVAFAQQTRASLAQCSMAPTKMVVTSIC</sequence>
<comment type="caution">
    <text evidence="1">The sequence shown here is derived from an EMBL/GenBank/DDBJ whole genome shotgun (WGS) entry which is preliminary data.</text>
</comment>
<keyword evidence="2" id="KW-1185">Reference proteome</keyword>
<dbReference type="EMBL" id="AYSJ01000013">
    <property type="protein sequence ID" value="ETS30888.1"/>
    <property type="molecule type" value="Genomic_DNA"/>
</dbReference>